<evidence type="ECO:0000256" key="5">
    <source>
        <dbReference type="ARBA" id="ARBA00022692"/>
    </source>
</evidence>
<name>A0A0H5MBC9_YERIN</name>
<evidence type="ECO:0000256" key="2">
    <source>
        <dbReference type="ARBA" id="ARBA00022448"/>
    </source>
</evidence>
<feature type="transmembrane region" description="Helical" evidence="8">
    <location>
        <begin position="145"/>
        <end position="170"/>
    </location>
</feature>
<feature type="transmembrane region" description="Helical" evidence="8">
    <location>
        <begin position="268"/>
        <end position="294"/>
    </location>
</feature>
<keyword evidence="3" id="KW-1003">Cell membrane</keyword>
<keyword evidence="4" id="KW-0997">Cell inner membrane</keyword>
<feature type="transmembrane region" description="Helical" evidence="8">
    <location>
        <begin position="210"/>
        <end position="229"/>
    </location>
</feature>
<feature type="transmembrane region" description="Helical" evidence="8">
    <location>
        <begin position="112"/>
        <end position="133"/>
    </location>
</feature>
<evidence type="ECO:0000256" key="4">
    <source>
        <dbReference type="ARBA" id="ARBA00022519"/>
    </source>
</evidence>
<sequence length="346" mass="38101">MKVSDWFAPHGIARRLSKRLLQVAVTLFGLLILTFIIGRVMPIDPVLAIVGQDADQSTYQQVYLQLGLDKPLWTQFFIYFNSLIHGDLGNALLTGRPVVDDIIRVFPATIELATMAILVGAGLGIPLGVMAAARRGKFADYVVRFISLAGYSTPIFWVGMMGLLVFYAWLNWVGGAGRVDMAYDGLVDRRTGLLLIDSALAGEWEVFRSAVNHLLLPATILGFHSLAYISRMTRSFMLAQLSQEYIITAKVKGLSEFQVLWGHAFRNILVQLLTVVALAYGSLLEGAVLIETVFSWPGFGSYLTGSLLLGDMNAVMGCVLLVGLIFVSLNLLSDMLYQIFDPRTNQ</sequence>
<evidence type="ECO:0000256" key="7">
    <source>
        <dbReference type="ARBA" id="ARBA00023136"/>
    </source>
</evidence>
<comment type="similarity">
    <text evidence="8">Belongs to the binding-protein-dependent transport system permease family.</text>
</comment>
<keyword evidence="6 8" id="KW-1133">Transmembrane helix</keyword>
<organism evidence="10 11">
    <name type="scientific">Yersinia intermedia</name>
    <dbReference type="NCBI Taxonomy" id="631"/>
    <lineage>
        <taxon>Bacteria</taxon>
        <taxon>Pseudomonadati</taxon>
        <taxon>Pseudomonadota</taxon>
        <taxon>Gammaproteobacteria</taxon>
        <taxon>Enterobacterales</taxon>
        <taxon>Yersiniaceae</taxon>
        <taxon>Yersinia</taxon>
    </lineage>
</organism>
<evidence type="ECO:0000313" key="11">
    <source>
        <dbReference type="Proteomes" id="UP000043316"/>
    </source>
</evidence>
<dbReference type="PANTHER" id="PTHR43163">
    <property type="entry name" value="DIPEPTIDE TRANSPORT SYSTEM PERMEASE PROTEIN DPPB-RELATED"/>
    <property type="match status" value="1"/>
</dbReference>
<keyword evidence="2 8" id="KW-0813">Transport</keyword>
<keyword evidence="5 8" id="KW-0812">Transmembrane</keyword>
<gene>
    <name evidence="10" type="primary">dppB_1</name>
    <name evidence="10" type="ORF">ERS008476_01302</name>
</gene>
<dbReference type="PANTHER" id="PTHR43163:SF8">
    <property type="entry name" value="D,D-DIPEPTIDE TRANSPORT SYSTEM PERMEASE PROTEIN DDPB-RELATED"/>
    <property type="match status" value="1"/>
</dbReference>
<dbReference type="InterPro" id="IPR000515">
    <property type="entry name" value="MetI-like"/>
</dbReference>
<evidence type="ECO:0000313" key="10">
    <source>
        <dbReference type="EMBL" id="CRY54381.1"/>
    </source>
</evidence>
<accession>A0A0H5MBC9</accession>
<dbReference type="CDD" id="cd06261">
    <property type="entry name" value="TM_PBP2"/>
    <property type="match status" value="1"/>
</dbReference>
<feature type="domain" description="ABC transmembrane type-1" evidence="9">
    <location>
        <begin position="106"/>
        <end position="337"/>
    </location>
</feature>
<keyword evidence="7 8" id="KW-0472">Membrane</keyword>
<evidence type="ECO:0000256" key="3">
    <source>
        <dbReference type="ARBA" id="ARBA00022475"/>
    </source>
</evidence>
<proteinExistence type="inferred from homology"/>
<dbReference type="GO" id="GO:0071916">
    <property type="term" value="F:dipeptide transmembrane transporter activity"/>
    <property type="evidence" value="ECO:0007669"/>
    <property type="project" value="TreeGrafter"/>
</dbReference>
<feature type="transmembrane region" description="Helical" evidence="8">
    <location>
        <begin position="20"/>
        <end position="41"/>
    </location>
</feature>
<feature type="transmembrane region" description="Helical" evidence="8">
    <location>
        <begin position="314"/>
        <end position="333"/>
    </location>
</feature>
<dbReference type="Gene3D" id="1.10.3720.10">
    <property type="entry name" value="MetI-like"/>
    <property type="match status" value="1"/>
</dbReference>
<dbReference type="RefSeq" id="WP_049604722.1">
    <property type="nucleotide sequence ID" value="NZ_CWJI01000002.1"/>
</dbReference>
<dbReference type="Pfam" id="PF19300">
    <property type="entry name" value="BPD_transp_1_N"/>
    <property type="match status" value="1"/>
</dbReference>
<dbReference type="SUPFAM" id="SSF161098">
    <property type="entry name" value="MetI-like"/>
    <property type="match status" value="1"/>
</dbReference>
<evidence type="ECO:0000256" key="6">
    <source>
        <dbReference type="ARBA" id="ARBA00022989"/>
    </source>
</evidence>
<dbReference type="AlphaFoldDB" id="A0A0H5MBC9"/>
<dbReference type="PROSITE" id="PS50928">
    <property type="entry name" value="ABC_TM1"/>
    <property type="match status" value="1"/>
</dbReference>
<protein>
    <submittedName>
        <fullName evidence="10">Putative permease</fullName>
    </submittedName>
</protein>
<reference evidence="11" key="1">
    <citation type="submission" date="2015-03" db="EMBL/GenBank/DDBJ databases">
        <authorList>
            <consortium name="Pathogen Informatics"/>
        </authorList>
    </citation>
    <scope>NUCLEOTIDE SEQUENCE [LARGE SCALE GENOMIC DNA]</scope>
    <source>
        <strain evidence="11">R148</strain>
    </source>
</reference>
<evidence type="ECO:0000256" key="8">
    <source>
        <dbReference type="RuleBase" id="RU363032"/>
    </source>
</evidence>
<evidence type="ECO:0000256" key="1">
    <source>
        <dbReference type="ARBA" id="ARBA00004429"/>
    </source>
</evidence>
<dbReference type="InterPro" id="IPR035906">
    <property type="entry name" value="MetI-like_sf"/>
</dbReference>
<dbReference type="EMBL" id="CWJI01000002">
    <property type="protein sequence ID" value="CRY54381.1"/>
    <property type="molecule type" value="Genomic_DNA"/>
</dbReference>
<dbReference type="GO" id="GO:0005886">
    <property type="term" value="C:plasma membrane"/>
    <property type="evidence" value="ECO:0007669"/>
    <property type="project" value="UniProtKB-SubCell"/>
</dbReference>
<dbReference type="Pfam" id="PF00528">
    <property type="entry name" value="BPD_transp_1"/>
    <property type="match status" value="1"/>
</dbReference>
<dbReference type="Proteomes" id="UP000043316">
    <property type="component" value="Unassembled WGS sequence"/>
</dbReference>
<dbReference type="InterPro" id="IPR045621">
    <property type="entry name" value="BPD_transp_1_N"/>
</dbReference>
<evidence type="ECO:0000259" key="9">
    <source>
        <dbReference type="PROSITE" id="PS50928"/>
    </source>
</evidence>
<comment type="subcellular location">
    <subcellularLocation>
        <location evidence="1">Cell inner membrane</location>
        <topology evidence="1">Multi-pass membrane protein</topology>
    </subcellularLocation>
    <subcellularLocation>
        <location evidence="8">Cell membrane</location>
        <topology evidence="8">Multi-pass membrane protein</topology>
    </subcellularLocation>
</comment>